<evidence type="ECO:0000256" key="5">
    <source>
        <dbReference type="PROSITE-ProRule" id="PRU10015"/>
    </source>
</evidence>
<comment type="similarity">
    <text evidence="4">Belongs to the class I-like SAM-binding methyltransferase superfamily. RNA M5U methyltransferase family.</text>
</comment>
<gene>
    <name evidence="7" type="ORF">HMPREF9706_01311</name>
</gene>
<dbReference type="PATRIC" id="fig|883111.3.peg.1320"/>
<dbReference type="EMBL" id="AGZD01000007">
    <property type="protein sequence ID" value="EKB55121.1"/>
    <property type="molecule type" value="Genomic_DNA"/>
</dbReference>
<dbReference type="PANTHER" id="PTHR11061">
    <property type="entry name" value="RNA M5U METHYLTRANSFERASE"/>
    <property type="match status" value="1"/>
</dbReference>
<proteinExistence type="inferred from homology"/>
<comment type="caution">
    <text evidence="7">The sequence shown here is derived from an EMBL/GenBank/DDBJ whole genome shotgun (WGS) entry which is preliminary data.</text>
</comment>
<feature type="binding site" evidence="4">
    <location>
        <position position="386"/>
    </location>
    <ligand>
        <name>S-adenosyl-L-methionine</name>
        <dbReference type="ChEBI" id="CHEBI:59789"/>
    </ligand>
</feature>
<dbReference type="Proteomes" id="UP000004465">
    <property type="component" value="Unassembled WGS sequence"/>
</dbReference>
<dbReference type="PROSITE" id="PS50926">
    <property type="entry name" value="TRAM"/>
    <property type="match status" value="1"/>
</dbReference>
<feature type="active site" evidence="5">
    <location>
        <position position="413"/>
    </location>
</feature>
<evidence type="ECO:0000256" key="1">
    <source>
        <dbReference type="ARBA" id="ARBA00022603"/>
    </source>
</evidence>
<dbReference type="OrthoDB" id="9804590at2"/>
<keyword evidence="2 4" id="KW-0808">Transferase</keyword>
<keyword evidence="3 4" id="KW-0949">S-adenosyl-L-methionine</keyword>
<dbReference type="PROSITE" id="PS01230">
    <property type="entry name" value="TRMA_1"/>
    <property type="match status" value="1"/>
</dbReference>
<dbReference type="Gene3D" id="2.40.50.140">
    <property type="entry name" value="Nucleic acid-binding proteins"/>
    <property type="match status" value="1"/>
</dbReference>
<feature type="domain" description="TRAM" evidence="6">
    <location>
        <begin position="6"/>
        <end position="64"/>
    </location>
</feature>
<dbReference type="InterPro" id="IPR002792">
    <property type="entry name" value="TRAM_dom"/>
</dbReference>
<dbReference type="NCBIfam" id="TIGR00479">
    <property type="entry name" value="rumA"/>
    <property type="match status" value="1"/>
</dbReference>
<dbReference type="SUPFAM" id="SSF53335">
    <property type="entry name" value="S-adenosyl-L-methionine-dependent methyltransferases"/>
    <property type="match status" value="1"/>
</dbReference>
<dbReference type="RefSeq" id="WP_006908620.1">
    <property type="nucleotide sequence ID" value="NZ_JH932292.1"/>
</dbReference>
<reference evidence="7 8" key="1">
    <citation type="submission" date="2012-07" db="EMBL/GenBank/DDBJ databases">
        <title>The Genome Sequence of Facklamia hominis CCUG 36813.</title>
        <authorList>
            <consortium name="The Broad Institute Genome Sequencing Platform"/>
            <person name="Earl A."/>
            <person name="Ward D."/>
            <person name="Feldgarden M."/>
            <person name="Gevers D."/>
            <person name="Huys G."/>
            <person name="Walker B."/>
            <person name="Young S.K."/>
            <person name="Zeng Q."/>
            <person name="Gargeya S."/>
            <person name="Fitzgerald M."/>
            <person name="Haas B."/>
            <person name="Abouelleil A."/>
            <person name="Alvarado L."/>
            <person name="Arachchi H.M."/>
            <person name="Berlin A.M."/>
            <person name="Chapman S.B."/>
            <person name="Goldberg J."/>
            <person name="Griggs A."/>
            <person name="Gujja S."/>
            <person name="Hansen M."/>
            <person name="Howarth C."/>
            <person name="Imamovic A."/>
            <person name="Larimer J."/>
            <person name="McCowen C."/>
            <person name="Montmayeur A."/>
            <person name="Murphy C."/>
            <person name="Neiman D."/>
            <person name="Pearson M."/>
            <person name="Priest M."/>
            <person name="Roberts A."/>
            <person name="Saif S."/>
            <person name="Shea T."/>
            <person name="Sisk P."/>
            <person name="Sykes S."/>
            <person name="Wortman J."/>
            <person name="Nusbaum C."/>
            <person name="Birren B."/>
        </authorList>
    </citation>
    <scope>NUCLEOTIDE SEQUENCE [LARGE SCALE GENOMIC DNA]</scope>
    <source>
        <strain evidence="7 8">CCUG 36813</strain>
    </source>
</reference>
<dbReference type="CDD" id="cd02440">
    <property type="entry name" value="AdoMet_MTases"/>
    <property type="match status" value="1"/>
</dbReference>
<dbReference type="PROSITE" id="PS51687">
    <property type="entry name" value="SAM_MT_RNA_M5U"/>
    <property type="match status" value="1"/>
</dbReference>
<organism evidence="7 8">
    <name type="scientific">Facklamia hominis CCUG 36813</name>
    <dbReference type="NCBI Taxonomy" id="883111"/>
    <lineage>
        <taxon>Bacteria</taxon>
        <taxon>Bacillati</taxon>
        <taxon>Bacillota</taxon>
        <taxon>Bacilli</taxon>
        <taxon>Lactobacillales</taxon>
        <taxon>Aerococcaceae</taxon>
        <taxon>Facklamia</taxon>
    </lineage>
</organism>
<dbReference type="Gene3D" id="3.40.50.150">
    <property type="entry name" value="Vaccinia Virus protein VP39"/>
    <property type="match status" value="1"/>
</dbReference>
<feature type="binding site" evidence="4">
    <location>
        <position position="338"/>
    </location>
    <ligand>
        <name>S-adenosyl-L-methionine</name>
        <dbReference type="ChEBI" id="CHEBI:59789"/>
    </ligand>
</feature>
<dbReference type="GO" id="GO:0070041">
    <property type="term" value="F:rRNA (uridine-C5-)-methyltransferase activity"/>
    <property type="evidence" value="ECO:0007669"/>
    <property type="project" value="TreeGrafter"/>
</dbReference>
<evidence type="ECO:0000256" key="3">
    <source>
        <dbReference type="ARBA" id="ARBA00022691"/>
    </source>
</evidence>
<dbReference type="PROSITE" id="PS01231">
    <property type="entry name" value="TRMA_2"/>
    <property type="match status" value="1"/>
</dbReference>
<dbReference type="Pfam" id="PF05958">
    <property type="entry name" value="tRNA_U5-meth_tr"/>
    <property type="match status" value="1"/>
</dbReference>
<evidence type="ECO:0000256" key="4">
    <source>
        <dbReference type="PROSITE-ProRule" id="PRU01024"/>
    </source>
</evidence>
<evidence type="ECO:0000256" key="2">
    <source>
        <dbReference type="ARBA" id="ARBA00022679"/>
    </source>
</evidence>
<dbReference type="Gene3D" id="2.40.50.1070">
    <property type="match status" value="1"/>
</dbReference>
<dbReference type="InterPro" id="IPR030391">
    <property type="entry name" value="MeTrfase_TrmA_CS"/>
</dbReference>
<dbReference type="AlphaFoldDB" id="K1LKC9"/>
<feature type="binding site" evidence="4">
    <location>
        <position position="288"/>
    </location>
    <ligand>
        <name>S-adenosyl-L-methionine</name>
        <dbReference type="ChEBI" id="CHEBI:59789"/>
    </ligand>
</feature>
<dbReference type="InterPro" id="IPR010280">
    <property type="entry name" value="U5_MeTrfase_fam"/>
</dbReference>
<evidence type="ECO:0000313" key="8">
    <source>
        <dbReference type="Proteomes" id="UP000004465"/>
    </source>
</evidence>
<sequence>MKKVHPYSKNQVLTGQVIDLTHEGLGVVKIDHYPFFIPDSLPGEFIEFKVVKTGKKFAYGKLLKLIEASPDRVDIRDDLGRKNGSLTLQHLAYPAQLAFKAKLVRDNFERIGHFKDIQVQPTWGMADPWGYRNKAQIPVQELNGQLETGFYRKNSHDLIPVEDFQIQDPRIDQVIRLVRDRLRYYQIPAYDEKTHQGVIRHVIVKRGYYSGQIMVVLVTRQRDFDHKEALVADLIKQIDGLVSLMQSINPKRTNVILGDQTVLLWGQAYYEDQMLGMTFRIAAQSFYQVNTPQAERMYEEVVRLAQLDGTQTVLDAYCGIGTISLALAQSAKKVYAMEIVPAAVEMARMNAQLNGIDRAVFEVGKAEDWLAKWNQAGIHFDVVVVDPPRKGLDPSFVQALIQQDPDRIVYVSCNPSTQARDCQLLNQAGYEIRHIQPVDLFPQTVHVEAVTLLVKAR</sequence>
<accession>K1LKC9</accession>
<dbReference type="HOGENOM" id="CLU_014689_7_0_9"/>
<dbReference type="FunFam" id="3.40.50.150:FF:000009">
    <property type="entry name" value="23S rRNA (Uracil(1939)-C(5))-methyltransferase RlmD"/>
    <property type="match status" value="1"/>
</dbReference>
<dbReference type="STRING" id="883111.HMPREF9706_01311"/>
<dbReference type="GO" id="GO:0070475">
    <property type="term" value="P:rRNA base methylation"/>
    <property type="evidence" value="ECO:0007669"/>
    <property type="project" value="TreeGrafter"/>
</dbReference>
<dbReference type="InterPro" id="IPR012340">
    <property type="entry name" value="NA-bd_OB-fold"/>
</dbReference>
<keyword evidence="1 4" id="KW-0489">Methyltransferase</keyword>
<dbReference type="SUPFAM" id="SSF50249">
    <property type="entry name" value="Nucleic acid-binding proteins"/>
    <property type="match status" value="1"/>
</dbReference>
<dbReference type="InterPro" id="IPR030390">
    <property type="entry name" value="MeTrfase_TrmA_AS"/>
</dbReference>
<feature type="active site" description="Nucleophile" evidence="4">
    <location>
        <position position="413"/>
    </location>
</feature>
<protein>
    <submittedName>
        <fullName evidence="7">23S rRNA (Uracil-5-)-methyltransferase RumA</fullName>
    </submittedName>
</protein>
<evidence type="ECO:0000313" key="7">
    <source>
        <dbReference type="EMBL" id="EKB55121.1"/>
    </source>
</evidence>
<evidence type="ECO:0000259" key="6">
    <source>
        <dbReference type="PROSITE" id="PS50926"/>
    </source>
</evidence>
<dbReference type="PANTHER" id="PTHR11061:SF30">
    <property type="entry name" value="TRNA (URACIL(54)-C(5))-METHYLTRANSFERASE"/>
    <property type="match status" value="1"/>
</dbReference>
<keyword evidence="8" id="KW-1185">Reference proteome</keyword>
<dbReference type="FunFam" id="2.40.50.1070:FF:000003">
    <property type="entry name" value="23S rRNA (Uracil-5-)-methyltransferase RumA"/>
    <property type="match status" value="1"/>
</dbReference>
<name>K1LKC9_9LACT</name>
<dbReference type="InterPro" id="IPR029063">
    <property type="entry name" value="SAM-dependent_MTases_sf"/>
</dbReference>
<feature type="binding site" evidence="4">
    <location>
        <position position="317"/>
    </location>
    <ligand>
        <name>S-adenosyl-L-methionine</name>
        <dbReference type="ChEBI" id="CHEBI:59789"/>
    </ligand>
</feature>